<reference evidence="1 2" key="1">
    <citation type="journal article" date="2018" name="Biotechnol. Biofuels">
        <title>Integrative visual omics of the white-rot fungus Polyporus brumalis exposes the biotechnological potential of its oxidative enzymes for delignifying raw plant biomass.</title>
        <authorList>
            <person name="Miyauchi S."/>
            <person name="Rancon A."/>
            <person name="Drula E."/>
            <person name="Hage H."/>
            <person name="Chaduli D."/>
            <person name="Favel A."/>
            <person name="Grisel S."/>
            <person name="Henrissat B."/>
            <person name="Herpoel-Gimbert I."/>
            <person name="Ruiz-Duenas F.J."/>
            <person name="Chevret D."/>
            <person name="Hainaut M."/>
            <person name="Lin J."/>
            <person name="Wang M."/>
            <person name="Pangilinan J."/>
            <person name="Lipzen A."/>
            <person name="Lesage-Meessen L."/>
            <person name="Navarro D."/>
            <person name="Riley R."/>
            <person name="Grigoriev I.V."/>
            <person name="Zhou S."/>
            <person name="Raouche S."/>
            <person name="Rosso M.N."/>
        </authorList>
    </citation>
    <scope>NUCLEOTIDE SEQUENCE [LARGE SCALE GENOMIC DNA]</scope>
    <source>
        <strain evidence="1 2">BRFM 1820</strain>
    </source>
</reference>
<accession>A0A371DQT4</accession>
<gene>
    <name evidence="1" type="ORF">OH76DRAFT_847241</name>
</gene>
<proteinExistence type="predicted"/>
<sequence>MLQIGPQVDMQIEDVFTARFDNVMVDAGADVSVGTLHFGVGDVPVTITPHQHLIDIPVSYIGPLLLSGYAMLIPCDDNDLDGRSDSIVIGHYQQAYFLEFYGISWRSPAHHPMRVSTVPDDDSLSLASLEATYGGDWETIHMFYEDKRLDMLDMFRRRQEGG</sequence>
<dbReference type="AlphaFoldDB" id="A0A371DQT4"/>
<evidence type="ECO:0000313" key="2">
    <source>
        <dbReference type="Proteomes" id="UP000256964"/>
    </source>
</evidence>
<dbReference type="Proteomes" id="UP000256964">
    <property type="component" value="Unassembled WGS sequence"/>
</dbReference>
<dbReference type="EMBL" id="KZ857383">
    <property type="protein sequence ID" value="RDX54892.1"/>
    <property type="molecule type" value="Genomic_DNA"/>
</dbReference>
<keyword evidence="2" id="KW-1185">Reference proteome</keyword>
<protein>
    <submittedName>
        <fullName evidence="1">Uncharacterized protein</fullName>
    </submittedName>
</protein>
<name>A0A371DQT4_9APHY</name>
<evidence type="ECO:0000313" key="1">
    <source>
        <dbReference type="EMBL" id="RDX54892.1"/>
    </source>
</evidence>
<organism evidence="1 2">
    <name type="scientific">Lentinus brumalis</name>
    <dbReference type="NCBI Taxonomy" id="2498619"/>
    <lineage>
        <taxon>Eukaryota</taxon>
        <taxon>Fungi</taxon>
        <taxon>Dikarya</taxon>
        <taxon>Basidiomycota</taxon>
        <taxon>Agaricomycotina</taxon>
        <taxon>Agaricomycetes</taxon>
        <taxon>Polyporales</taxon>
        <taxon>Polyporaceae</taxon>
        <taxon>Lentinus</taxon>
    </lineage>
</organism>